<sequence>MTDRIMRRPEVEKITGLSKSTLYRMIARGDFPAPAKIGERAVGWRARTLHTWLESTQECDAR</sequence>
<keyword evidence="1" id="KW-0238">DNA-binding</keyword>
<dbReference type="InterPro" id="IPR009061">
    <property type="entry name" value="DNA-bd_dom_put_sf"/>
</dbReference>
<dbReference type="AlphaFoldDB" id="X7EDI7"/>
<accession>X7EDI7</accession>
<dbReference type="InterPro" id="IPR010260">
    <property type="entry name" value="AlpA"/>
</dbReference>
<reference evidence="1 2" key="1">
    <citation type="submission" date="2014-01" db="EMBL/GenBank/DDBJ databases">
        <title>Roseivivax halodurans JCM 10272 Genome Sequencing.</title>
        <authorList>
            <person name="Lai Q."/>
            <person name="Li G."/>
            <person name="Shao Z."/>
        </authorList>
    </citation>
    <scope>NUCLEOTIDE SEQUENCE [LARGE SCALE GENOMIC DNA]</scope>
    <source>
        <strain evidence="1 2">JCM 10272</strain>
    </source>
</reference>
<dbReference type="PANTHER" id="PTHR36154:SF1">
    <property type="entry name" value="DNA-BINDING TRANSCRIPTIONAL ACTIVATOR ALPA"/>
    <property type="match status" value="1"/>
</dbReference>
<proteinExistence type="predicted"/>
<dbReference type="OrthoDB" id="9801242at2"/>
<dbReference type="Gene3D" id="1.10.238.160">
    <property type="match status" value="1"/>
</dbReference>
<dbReference type="GO" id="GO:0003677">
    <property type="term" value="F:DNA binding"/>
    <property type="evidence" value="ECO:0007669"/>
    <property type="project" value="UniProtKB-KW"/>
</dbReference>
<gene>
    <name evidence="1" type="ORF">OCH239_12575</name>
</gene>
<dbReference type="eggNOG" id="COG3311">
    <property type="taxonomic scope" value="Bacteria"/>
</dbReference>
<dbReference type="EMBL" id="JALZ01000031">
    <property type="protein sequence ID" value="ETX13261.1"/>
    <property type="molecule type" value="Genomic_DNA"/>
</dbReference>
<dbReference type="Proteomes" id="UP000022447">
    <property type="component" value="Unassembled WGS sequence"/>
</dbReference>
<comment type="caution">
    <text evidence="1">The sequence shown here is derived from an EMBL/GenBank/DDBJ whole genome shotgun (WGS) entry which is preliminary data.</text>
</comment>
<name>X7EDI7_9RHOB</name>
<evidence type="ECO:0000313" key="2">
    <source>
        <dbReference type="Proteomes" id="UP000022447"/>
    </source>
</evidence>
<dbReference type="PANTHER" id="PTHR36154">
    <property type="entry name" value="DNA-BINDING TRANSCRIPTIONAL ACTIVATOR ALPA"/>
    <property type="match status" value="1"/>
</dbReference>
<dbReference type="Pfam" id="PF05930">
    <property type="entry name" value="Phage_AlpA"/>
    <property type="match status" value="1"/>
</dbReference>
<protein>
    <submittedName>
        <fullName evidence="1">DNA-binding protein</fullName>
    </submittedName>
</protein>
<organism evidence="1 2">
    <name type="scientific">Roseivivax halodurans JCM 10272</name>
    <dbReference type="NCBI Taxonomy" id="1449350"/>
    <lineage>
        <taxon>Bacteria</taxon>
        <taxon>Pseudomonadati</taxon>
        <taxon>Pseudomonadota</taxon>
        <taxon>Alphaproteobacteria</taxon>
        <taxon>Rhodobacterales</taxon>
        <taxon>Roseobacteraceae</taxon>
        <taxon>Roseivivax</taxon>
    </lineage>
</organism>
<dbReference type="SUPFAM" id="SSF46955">
    <property type="entry name" value="Putative DNA-binding domain"/>
    <property type="match status" value="1"/>
</dbReference>
<evidence type="ECO:0000313" key="1">
    <source>
        <dbReference type="EMBL" id="ETX13261.1"/>
    </source>
</evidence>
<dbReference type="STRING" id="1449350.OCH239_12575"/>
<keyword evidence="2" id="KW-1185">Reference proteome</keyword>
<dbReference type="InterPro" id="IPR052931">
    <property type="entry name" value="Prophage_regulatory_activator"/>
</dbReference>